<keyword evidence="3 7" id="KW-0288">FMN</keyword>
<dbReference type="eggNOG" id="COG0778">
    <property type="taxonomic scope" value="Bacteria"/>
</dbReference>
<keyword evidence="5 7" id="KW-0560">Oxidoreductase</keyword>
<evidence type="ECO:0000256" key="2">
    <source>
        <dbReference type="ARBA" id="ARBA00022630"/>
    </source>
</evidence>
<dbReference type="SUPFAM" id="SSF55469">
    <property type="entry name" value="FMN-dependent nitroreductase-like"/>
    <property type="match status" value="1"/>
</dbReference>
<dbReference type="STRING" id="525909.Afer_0704"/>
<proteinExistence type="inferred from homology"/>
<dbReference type="AlphaFoldDB" id="C7LY46"/>
<evidence type="ECO:0000256" key="7">
    <source>
        <dbReference type="PIRNR" id="PIRNR000232"/>
    </source>
</evidence>
<dbReference type="InterPro" id="IPR026021">
    <property type="entry name" value="YdjA-like"/>
</dbReference>
<dbReference type="KEGG" id="afo:Afer_0704"/>
<evidence type="ECO:0000313" key="12">
    <source>
        <dbReference type="Proteomes" id="UP000000771"/>
    </source>
</evidence>
<dbReference type="RefSeq" id="WP_015798143.1">
    <property type="nucleotide sequence ID" value="NC_013124.1"/>
</dbReference>
<feature type="binding site" evidence="8">
    <location>
        <position position="51"/>
    </location>
    <ligand>
        <name>FMN</name>
        <dbReference type="ChEBI" id="CHEBI:58210"/>
        <note>ligand shared between dimeric partners</note>
    </ligand>
</feature>
<evidence type="ECO:0000256" key="6">
    <source>
        <dbReference type="ARBA" id="ARBA00023027"/>
    </source>
</evidence>
<dbReference type="PANTHER" id="PTHR43821:SF1">
    <property type="entry name" value="NAD(P)H NITROREDUCTASE YDJA-RELATED"/>
    <property type="match status" value="1"/>
</dbReference>
<organism evidence="11 12">
    <name type="scientific">Acidimicrobium ferrooxidans (strain DSM 10331 / JCM 15462 / NBRC 103882 / ICP)</name>
    <dbReference type="NCBI Taxonomy" id="525909"/>
    <lineage>
        <taxon>Bacteria</taxon>
        <taxon>Bacillati</taxon>
        <taxon>Actinomycetota</taxon>
        <taxon>Acidimicrobiia</taxon>
        <taxon>Acidimicrobiales</taxon>
        <taxon>Acidimicrobiaceae</taxon>
        <taxon>Acidimicrobium</taxon>
    </lineage>
</organism>
<dbReference type="EC" id="1.-.-.-" evidence="7"/>
<evidence type="ECO:0000256" key="4">
    <source>
        <dbReference type="ARBA" id="ARBA00022857"/>
    </source>
</evidence>
<keyword evidence="2 7" id="KW-0285">Flavoprotein</keyword>
<feature type="region of interest" description="Disordered" evidence="9">
    <location>
        <begin position="174"/>
        <end position="198"/>
    </location>
</feature>
<dbReference type="GO" id="GO:0016491">
    <property type="term" value="F:oxidoreductase activity"/>
    <property type="evidence" value="ECO:0007669"/>
    <property type="project" value="UniProtKB-UniRule"/>
</dbReference>
<reference evidence="11 12" key="1">
    <citation type="journal article" date="2009" name="Stand. Genomic Sci.">
        <title>Complete genome sequence of Acidimicrobium ferrooxidans type strain (ICP).</title>
        <authorList>
            <person name="Clum A."/>
            <person name="Nolan M."/>
            <person name="Lang E."/>
            <person name="Glavina Del Rio T."/>
            <person name="Tice H."/>
            <person name="Copeland A."/>
            <person name="Cheng J.F."/>
            <person name="Lucas S."/>
            <person name="Chen F."/>
            <person name="Bruce D."/>
            <person name="Goodwin L."/>
            <person name="Pitluck S."/>
            <person name="Ivanova N."/>
            <person name="Mavrommatis K."/>
            <person name="Mikhailova N."/>
            <person name="Pati A."/>
            <person name="Chen A."/>
            <person name="Palaniappan K."/>
            <person name="Goker M."/>
            <person name="Spring S."/>
            <person name="Land M."/>
            <person name="Hauser L."/>
            <person name="Chang Y.J."/>
            <person name="Jeffries C.C."/>
            <person name="Chain P."/>
            <person name="Bristow J."/>
            <person name="Eisen J.A."/>
            <person name="Markowitz V."/>
            <person name="Hugenholtz P."/>
            <person name="Kyrpides N.C."/>
            <person name="Klenk H.P."/>
            <person name="Lapidus A."/>
        </authorList>
    </citation>
    <scope>NUCLEOTIDE SEQUENCE [LARGE SCALE GENOMIC DNA]</scope>
    <source>
        <strain evidence="12">DSM 10331 / JCM 15462 / NBRC 103882 / ICP</strain>
    </source>
</reference>
<sequence>MSDDSLLELARRAPALTVMATRRSEPKLAPPAPSAAELAFAIEMAATAPDHRSLTPYRMVAIWPDAAAAIVADIELERPDDAARARVSFSRAPLFVAVIASPDAAARTSVEEQRDAAVVATGYLLLALRALGYGSMWRTGRLARDPVLASALELAVHERIVALVGVGTSLGLPTHPRSRKPRLEQLGSADSQETFGLA</sequence>
<evidence type="ECO:0000256" key="9">
    <source>
        <dbReference type="SAM" id="MobiDB-lite"/>
    </source>
</evidence>
<dbReference type="HOGENOM" id="CLU_070764_5_0_11"/>
<comment type="similarity">
    <text evidence="1 7">Belongs to the nitroreductase family.</text>
</comment>
<evidence type="ECO:0000259" key="10">
    <source>
        <dbReference type="Pfam" id="PF00881"/>
    </source>
</evidence>
<dbReference type="PIRSF" id="PIRSF000232">
    <property type="entry name" value="YdjA"/>
    <property type="match status" value="1"/>
</dbReference>
<feature type="compositionally biased region" description="Polar residues" evidence="9">
    <location>
        <begin position="188"/>
        <end position="198"/>
    </location>
</feature>
<dbReference type="InterPro" id="IPR052530">
    <property type="entry name" value="NAD(P)H_nitroreductase"/>
</dbReference>
<dbReference type="Pfam" id="PF00881">
    <property type="entry name" value="Nitroreductase"/>
    <property type="match status" value="1"/>
</dbReference>
<dbReference type="InterPro" id="IPR000415">
    <property type="entry name" value="Nitroreductase-like"/>
</dbReference>
<evidence type="ECO:0000256" key="3">
    <source>
        <dbReference type="ARBA" id="ARBA00022643"/>
    </source>
</evidence>
<keyword evidence="6 7" id="KW-0520">NAD</keyword>
<dbReference type="Proteomes" id="UP000000771">
    <property type="component" value="Chromosome"/>
</dbReference>
<keyword evidence="4 7" id="KW-0521">NADP</keyword>
<gene>
    <name evidence="11" type="ordered locus">Afer_0704</name>
</gene>
<keyword evidence="12" id="KW-1185">Reference proteome</keyword>
<evidence type="ECO:0000313" key="11">
    <source>
        <dbReference type="EMBL" id="ACU53654.1"/>
    </source>
</evidence>
<dbReference type="PANTHER" id="PTHR43821">
    <property type="entry name" value="NAD(P)H NITROREDUCTASE YDJA-RELATED"/>
    <property type="match status" value="1"/>
</dbReference>
<accession>C7LY46</accession>
<dbReference type="InterPro" id="IPR029479">
    <property type="entry name" value="Nitroreductase"/>
</dbReference>
<dbReference type="EMBL" id="CP001631">
    <property type="protein sequence ID" value="ACU53654.1"/>
    <property type="molecule type" value="Genomic_DNA"/>
</dbReference>
<evidence type="ECO:0000256" key="8">
    <source>
        <dbReference type="PIRSR" id="PIRSR000232-1"/>
    </source>
</evidence>
<feature type="binding site" description="in other chain" evidence="8">
    <location>
        <begin position="137"/>
        <end position="139"/>
    </location>
    <ligand>
        <name>FMN</name>
        <dbReference type="ChEBI" id="CHEBI:58210"/>
        <note>ligand shared between dimeric partners</note>
    </ligand>
</feature>
<protein>
    <recommendedName>
        <fullName evidence="7">Putative NAD(P)H nitroreductase</fullName>
        <ecNumber evidence="7">1.-.-.-</ecNumber>
    </recommendedName>
</protein>
<feature type="domain" description="Nitroreductase" evidence="10">
    <location>
        <begin position="20"/>
        <end position="167"/>
    </location>
</feature>
<name>C7LY46_ACIFD</name>
<feature type="binding site" description="in other chain" evidence="8">
    <location>
        <begin position="22"/>
        <end position="24"/>
    </location>
    <ligand>
        <name>FMN</name>
        <dbReference type="ChEBI" id="CHEBI:58210"/>
        <note>ligand shared between dimeric partners</note>
    </ligand>
</feature>
<dbReference type="OrthoDB" id="3268470at2"/>
<comment type="cofactor">
    <cofactor evidence="8">
        <name>FMN</name>
        <dbReference type="ChEBI" id="CHEBI:58210"/>
    </cofactor>
    <text evidence="8">Binds 1 FMN per subunit.</text>
</comment>
<dbReference type="Gene3D" id="3.40.109.10">
    <property type="entry name" value="NADH Oxidase"/>
    <property type="match status" value="1"/>
</dbReference>
<evidence type="ECO:0000256" key="1">
    <source>
        <dbReference type="ARBA" id="ARBA00007118"/>
    </source>
</evidence>
<evidence type="ECO:0000256" key="5">
    <source>
        <dbReference type="ARBA" id="ARBA00023002"/>
    </source>
</evidence>